<sequence>MGRTRINEDNLFVAVTAISAILVCLFSLTGYLLGSGRFAAGIFAGGVLALVNFYWLQNTLRRVLQLQPRQAGSFAQVRYLLRLTFAAFILYLLIVHAGIDIMGLIVGLSVLVIVIMGLSLYMFLGKGE</sequence>
<dbReference type="EMBL" id="CP071382">
    <property type="protein sequence ID" value="QSV46577.1"/>
    <property type="molecule type" value="Genomic_DNA"/>
</dbReference>
<dbReference type="RefSeq" id="WP_207164356.1">
    <property type="nucleotide sequence ID" value="NZ_CP071382.1"/>
</dbReference>
<feature type="transmembrane region" description="Helical" evidence="6">
    <location>
        <begin position="12"/>
        <end position="32"/>
    </location>
</feature>
<keyword evidence="4 6" id="KW-1133">Transmembrane helix</keyword>
<gene>
    <name evidence="7" type="ORF">JZM60_04675</name>
</gene>
<evidence type="ECO:0000313" key="7">
    <source>
        <dbReference type="EMBL" id="QSV46577.1"/>
    </source>
</evidence>
<keyword evidence="5 6" id="KW-0472">Membrane</keyword>
<proteinExistence type="predicted"/>
<protein>
    <submittedName>
        <fullName evidence="7">ATP synthase subunit I</fullName>
    </submittedName>
</protein>
<evidence type="ECO:0000256" key="4">
    <source>
        <dbReference type="ARBA" id="ARBA00022989"/>
    </source>
</evidence>
<organism evidence="7 8">
    <name type="scientific">Geobacter benzoatilyticus</name>
    <dbReference type="NCBI Taxonomy" id="2815309"/>
    <lineage>
        <taxon>Bacteria</taxon>
        <taxon>Pseudomonadati</taxon>
        <taxon>Thermodesulfobacteriota</taxon>
        <taxon>Desulfuromonadia</taxon>
        <taxon>Geobacterales</taxon>
        <taxon>Geobacteraceae</taxon>
        <taxon>Geobacter</taxon>
    </lineage>
</organism>
<evidence type="ECO:0000256" key="2">
    <source>
        <dbReference type="ARBA" id="ARBA00022475"/>
    </source>
</evidence>
<evidence type="ECO:0000256" key="1">
    <source>
        <dbReference type="ARBA" id="ARBA00004651"/>
    </source>
</evidence>
<dbReference type="Pfam" id="PF03899">
    <property type="entry name" value="ATP-synt_I"/>
    <property type="match status" value="1"/>
</dbReference>
<keyword evidence="3 6" id="KW-0812">Transmembrane</keyword>
<evidence type="ECO:0000256" key="6">
    <source>
        <dbReference type="SAM" id="Phobius"/>
    </source>
</evidence>
<keyword evidence="2" id="KW-1003">Cell membrane</keyword>
<dbReference type="Proteomes" id="UP000663651">
    <property type="component" value="Chromosome"/>
</dbReference>
<feature type="transmembrane region" description="Helical" evidence="6">
    <location>
        <begin position="38"/>
        <end position="56"/>
    </location>
</feature>
<keyword evidence="8" id="KW-1185">Reference proteome</keyword>
<feature type="transmembrane region" description="Helical" evidence="6">
    <location>
        <begin position="101"/>
        <end position="124"/>
    </location>
</feature>
<comment type="subcellular location">
    <subcellularLocation>
        <location evidence="1">Cell membrane</location>
        <topology evidence="1">Multi-pass membrane protein</topology>
    </subcellularLocation>
</comment>
<name>A0ABX7Q5V5_9BACT</name>
<evidence type="ECO:0000313" key="8">
    <source>
        <dbReference type="Proteomes" id="UP000663651"/>
    </source>
</evidence>
<reference evidence="7 8" key="1">
    <citation type="submission" date="2021-03" db="EMBL/GenBank/DDBJ databases">
        <title>Geobacter metallireducens gen. nov. sp. nov., a microorganism capable of coupling the complete oxidation of organic compounds to the reduction of iron and other metals.</title>
        <authorList>
            <person name="Li Y."/>
        </authorList>
    </citation>
    <scope>NUCLEOTIDE SEQUENCE [LARGE SCALE GENOMIC DNA]</scope>
    <source>
        <strain evidence="7 8">Jerry-YX</strain>
    </source>
</reference>
<accession>A0ABX7Q5V5</accession>
<evidence type="ECO:0000256" key="3">
    <source>
        <dbReference type="ARBA" id="ARBA00022692"/>
    </source>
</evidence>
<evidence type="ECO:0000256" key="5">
    <source>
        <dbReference type="ARBA" id="ARBA00023136"/>
    </source>
</evidence>
<dbReference type="InterPro" id="IPR005598">
    <property type="entry name" value="ATP_synth_I"/>
</dbReference>
<feature type="transmembrane region" description="Helical" evidence="6">
    <location>
        <begin position="77"/>
        <end position="95"/>
    </location>
</feature>